<dbReference type="WBParaSite" id="PTRK_0000027700.1">
    <property type="protein sequence ID" value="PTRK_0000027700.1"/>
    <property type="gene ID" value="PTRK_0000027700"/>
</dbReference>
<dbReference type="AlphaFoldDB" id="A0A0N4Z0P7"/>
<name>A0A0N4Z0P7_PARTI</name>
<evidence type="ECO:0000313" key="2">
    <source>
        <dbReference type="Proteomes" id="UP000038045"/>
    </source>
</evidence>
<dbReference type="Proteomes" id="UP000038045">
    <property type="component" value="Unplaced"/>
</dbReference>
<evidence type="ECO:0000313" key="3">
    <source>
        <dbReference type="WBParaSite" id="PTRK_0000027700.1"/>
    </source>
</evidence>
<keyword evidence="1" id="KW-0812">Transmembrane</keyword>
<reference evidence="3" key="1">
    <citation type="submission" date="2017-02" db="UniProtKB">
        <authorList>
            <consortium name="WormBaseParasite"/>
        </authorList>
    </citation>
    <scope>IDENTIFICATION</scope>
</reference>
<keyword evidence="1" id="KW-1133">Transmembrane helix</keyword>
<protein>
    <submittedName>
        <fullName evidence="3">Uncharacterized protein</fullName>
    </submittedName>
</protein>
<accession>A0A0N4Z0P7</accession>
<keyword evidence="1" id="KW-0472">Membrane</keyword>
<keyword evidence="2" id="KW-1185">Reference proteome</keyword>
<proteinExistence type="predicted"/>
<sequence length="283" mass="31827">MPIAHRWSPNVETTKKPNIITSTSANPIVSTDGNSIKGSSTSEPTKSVKLITTKAKIALVIIAILGLIVIIAAFTILWKKCCAKNSKERIKMVKSNDKKRARATKKYLKKHKSLKIKVDKDGKKIDSKLKVKDKDKIKTKEKKSYLNNIKTAQPLNVKFGDGSKKSVEKKVEPIKQSISIREKGIITDIQKDGSIVNKSIEVKSKGRKKSYRLPTIGEDKEEVRPNKFDIEKLKKQPSCNLIKTTKKVSIYTLNGANSSWTQDEEKFKNFSFQISESSSEYSK</sequence>
<feature type="transmembrane region" description="Helical" evidence="1">
    <location>
        <begin position="57"/>
        <end position="78"/>
    </location>
</feature>
<evidence type="ECO:0000256" key="1">
    <source>
        <dbReference type="SAM" id="Phobius"/>
    </source>
</evidence>
<organism evidence="2 3">
    <name type="scientific">Parastrongyloides trichosuri</name>
    <name type="common">Possum-specific nematode worm</name>
    <dbReference type="NCBI Taxonomy" id="131310"/>
    <lineage>
        <taxon>Eukaryota</taxon>
        <taxon>Metazoa</taxon>
        <taxon>Ecdysozoa</taxon>
        <taxon>Nematoda</taxon>
        <taxon>Chromadorea</taxon>
        <taxon>Rhabditida</taxon>
        <taxon>Tylenchina</taxon>
        <taxon>Panagrolaimomorpha</taxon>
        <taxon>Strongyloidoidea</taxon>
        <taxon>Strongyloididae</taxon>
        <taxon>Parastrongyloides</taxon>
    </lineage>
</organism>